<evidence type="ECO:0000256" key="4">
    <source>
        <dbReference type="SAM" id="Phobius"/>
    </source>
</evidence>
<dbReference type="Gene3D" id="3.40.50.200">
    <property type="entry name" value="Peptidase S8/S53 domain"/>
    <property type="match status" value="2"/>
</dbReference>
<organism evidence="6 7">
    <name type="scientific">Microbacterium sediminicola</name>
    <dbReference type="NCBI Taxonomy" id="415210"/>
    <lineage>
        <taxon>Bacteria</taxon>
        <taxon>Bacillati</taxon>
        <taxon>Actinomycetota</taxon>
        <taxon>Actinomycetes</taxon>
        <taxon>Micrococcales</taxon>
        <taxon>Microbacteriaceae</taxon>
        <taxon>Microbacterium</taxon>
    </lineage>
</organism>
<dbReference type="InterPro" id="IPR036116">
    <property type="entry name" value="FN3_sf"/>
</dbReference>
<evidence type="ECO:0000313" key="7">
    <source>
        <dbReference type="Proteomes" id="UP001501690"/>
    </source>
</evidence>
<feature type="region of interest" description="Disordered" evidence="3">
    <location>
        <begin position="749"/>
        <end position="800"/>
    </location>
</feature>
<reference evidence="6 7" key="1">
    <citation type="journal article" date="2019" name="Int. J. Syst. Evol. Microbiol.">
        <title>The Global Catalogue of Microorganisms (GCM) 10K type strain sequencing project: providing services to taxonomists for standard genome sequencing and annotation.</title>
        <authorList>
            <consortium name="The Broad Institute Genomics Platform"/>
            <consortium name="The Broad Institute Genome Sequencing Center for Infectious Disease"/>
            <person name="Wu L."/>
            <person name="Ma J."/>
        </authorList>
    </citation>
    <scope>NUCLEOTIDE SEQUENCE [LARGE SCALE GENOMIC DNA]</scope>
    <source>
        <strain evidence="6 7">JCM 15577</strain>
    </source>
</reference>
<gene>
    <name evidence="6" type="ORF">GCM10009808_26170</name>
</gene>
<dbReference type="RefSeq" id="WP_344073383.1">
    <property type="nucleotide sequence ID" value="NZ_BAAAPL010000002.1"/>
</dbReference>
<evidence type="ECO:0000313" key="6">
    <source>
        <dbReference type="EMBL" id="GAA1706914.1"/>
    </source>
</evidence>
<proteinExistence type="predicted"/>
<sequence length="917" mass="94327">MQLPPTPRRRRAAVPKVALVAVATLAVMFGGVLPASAASGDEADGATAVLADKIAAAALIDSSPTALAAALGMSVGGAGSLQFDDEGRLSVTVRFSAMPTDAQLSALEAQGTVTAQYSFTPAVTAYLDPATLDEVERMTGVTAVVPDLAAQTSGTGLSAHARAADTATALMAAEMGEESCRSLPVQADGPLGSSAARERFGVDGSGVSVGVISDSFATLTTPTSAADDVVAGLLPGPGNPCGWDTPVDVLRDATTSMSDEGRAMAQLIHGVAPASELMFAAAGESPTAMAQAILDLAEAGADIIVDDVIYSTEPYFQADVVAWAIDKVQREYGVLYLTEIFNANVVGAEGGESAGLPIAGWRTAAYRPMECPEWVQTPQGADTVVDCLDFDPGEGEVPFDQWLLGASEYSASAMISWAEPINDVRSRFTVQFYLYEDEAFTFQGETTQTDATRPVAYADYDDDLDINTYFEVVVVRTAVSPTYPTPALWLGWNENDGGNLLARAYDTSAGDDVVGPIAWGHDAAGYGMSIAAVDSTDTSTVETFSSLGPGVRAFEIVDPGSTTPSAPLTEPLPVNVPTIASIDGVVTSVVLGPEVDIDGVTGYTFKGTSAATPNAGAVFALARQYAPGTSWDDLVDIARVTAHPLTNPYSSVGYADQYVFGAGLINAEDLLGALPVGAVENLRLTGVTSTTLTVEWDDMRAAAGYQVEILGGGTTELFTEPAGTTSVTFDDLTPETSYEIRVTAFNDDADLGPRSSVSTETDITPEPVAPPTAPSADDLTDGDRGGLTGPTGSVQPGDDVSVSGLPARSWVYGWFFSSPAATQWVWTGMTGTATFTVPSTLLPGSHRLAVSGADGSLIGWVPITVAGSSSGGGGSLPATGPADMTPVVWSATGAVSLGLIILGVGIGIRRRGAAPHV</sequence>
<keyword evidence="1" id="KW-0326">Glycosidase</keyword>
<evidence type="ECO:0000256" key="1">
    <source>
        <dbReference type="ARBA" id="ARBA00023295"/>
    </source>
</evidence>
<dbReference type="Pfam" id="PF00082">
    <property type="entry name" value="Peptidase_S8"/>
    <property type="match status" value="1"/>
</dbReference>
<dbReference type="Gene3D" id="2.60.40.10">
    <property type="entry name" value="Immunoglobulins"/>
    <property type="match status" value="1"/>
</dbReference>
<keyword evidence="4" id="KW-1133">Transmembrane helix</keyword>
<keyword evidence="4" id="KW-0472">Membrane</keyword>
<name>A0ABN2IKM3_9MICO</name>
<accession>A0ABN2IKM3</accession>
<keyword evidence="2" id="KW-0119">Carbohydrate metabolism</keyword>
<dbReference type="EMBL" id="BAAAPL010000002">
    <property type="protein sequence ID" value="GAA1706914.1"/>
    <property type="molecule type" value="Genomic_DNA"/>
</dbReference>
<comment type="caution">
    <text evidence="6">The sequence shown here is derived from an EMBL/GenBank/DDBJ whole genome shotgun (WGS) entry which is preliminary data.</text>
</comment>
<keyword evidence="1" id="KW-0378">Hydrolase</keyword>
<feature type="transmembrane region" description="Helical" evidence="4">
    <location>
        <begin position="887"/>
        <end position="908"/>
    </location>
</feature>
<dbReference type="Pfam" id="PF00041">
    <property type="entry name" value="fn3"/>
    <property type="match status" value="1"/>
</dbReference>
<evidence type="ECO:0000256" key="3">
    <source>
        <dbReference type="SAM" id="MobiDB-lite"/>
    </source>
</evidence>
<evidence type="ECO:0000256" key="2">
    <source>
        <dbReference type="ARBA" id="ARBA00023326"/>
    </source>
</evidence>
<dbReference type="PROSITE" id="PS50853">
    <property type="entry name" value="FN3"/>
    <property type="match status" value="1"/>
</dbReference>
<keyword evidence="7" id="KW-1185">Reference proteome</keyword>
<dbReference type="SUPFAM" id="SSF52743">
    <property type="entry name" value="Subtilisin-like"/>
    <property type="match status" value="2"/>
</dbReference>
<dbReference type="Proteomes" id="UP001501690">
    <property type="component" value="Unassembled WGS sequence"/>
</dbReference>
<dbReference type="InterPro" id="IPR000209">
    <property type="entry name" value="Peptidase_S8/S53_dom"/>
</dbReference>
<dbReference type="SMART" id="SM00060">
    <property type="entry name" value="FN3"/>
    <property type="match status" value="1"/>
</dbReference>
<dbReference type="SUPFAM" id="SSF49265">
    <property type="entry name" value="Fibronectin type III"/>
    <property type="match status" value="1"/>
</dbReference>
<evidence type="ECO:0000259" key="5">
    <source>
        <dbReference type="PROSITE" id="PS50853"/>
    </source>
</evidence>
<keyword evidence="2" id="KW-0624">Polysaccharide degradation</keyword>
<keyword evidence="4" id="KW-0812">Transmembrane</keyword>
<dbReference type="CDD" id="cd00063">
    <property type="entry name" value="FN3"/>
    <property type="match status" value="1"/>
</dbReference>
<dbReference type="InterPro" id="IPR013783">
    <property type="entry name" value="Ig-like_fold"/>
</dbReference>
<protein>
    <recommendedName>
        <fullName evidence="5">Fibronectin type-III domain-containing protein</fullName>
    </recommendedName>
</protein>
<feature type="domain" description="Fibronectin type-III" evidence="5">
    <location>
        <begin position="678"/>
        <end position="767"/>
    </location>
</feature>
<dbReference type="InterPro" id="IPR036852">
    <property type="entry name" value="Peptidase_S8/S53_dom_sf"/>
</dbReference>
<dbReference type="InterPro" id="IPR003961">
    <property type="entry name" value="FN3_dom"/>
</dbReference>